<protein>
    <submittedName>
        <fullName evidence="1">Uncharacterized protein</fullName>
    </submittedName>
</protein>
<evidence type="ECO:0000313" key="1">
    <source>
        <dbReference type="EMBL" id="LAA82475.1"/>
    </source>
</evidence>
<sequence length="130" mass="15143">MTTGWSCVWTPLLSRKLIPGFIEIVLPDFCPNPTHHLEHKWHKLDIKRALRIYIKRTSTFRKTEAYLSLSPIIQWVARPPLPPKAGRLDPVLPKPTSLCPFRCQLDSWWRDQESCYFSRLGYSSFTGGNM</sequence>
<dbReference type="EMBL" id="IACK01095629">
    <property type="protein sequence ID" value="LAA82475.1"/>
    <property type="molecule type" value="Transcribed_RNA"/>
</dbReference>
<organism evidence="1">
    <name type="scientific">Micrurus lemniscatus lemniscatus</name>
    <dbReference type="NCBI Taxonomy" id="129467"/>
    <lineage>
        <taxon>Eukaryota</taxon>
        <taxon>Metazoa</taxon>
        <taxon>Chordata</taxon>
        <taxon>Craniata</taxon>
        <taxon>Vertebrata</taxon>
        <taxon>Euteleostomi</taxon>
        <taxon>Lepidosauria</taxon>
        <taxon>Squamata</taxon>
        <taxon>Bifurcata</taxon>
        <taxon>Unidentata</taxon>
        <taxon>Episquamata</taxon>
        <taxon>Toxicofera</taxon>
        <taxon>Serpentes</taxon>
        <taxon>Colubroidea</taxon>
        <taxon>Elapidae</taxon>
        <taxon>Elapinae</taxon>
        <taxon>Micrurus</taxon>
    </lineage>
</organism>
<dbReference type="EMBL" id="IACK01095628">
    <property type="protein sequence ID" value="LAA82472.1"/>
    <property type="molecule type" value="Transcribed_RNA"/>
</dbReference>
<proteinExistence type="predicted"/>
<accession>A0A2D4IE44</accession>
<dbReference type="AlphaFoldDB" id="A0A2D4IE44"/>
<reference evidence="1" key="2">
    <citation type="submission" date="2017-11" db="EMBL/GenBank/DDBJ databases">
        <title>Coralsnake Venomics: Analyses of Venom Gland Transcriptomes and Proteomes of Six Brazilian Taxa.</title>
        <authorList>
            <person name="Aird S.D."/>
            <person name="Jorge da Silva N."/>
            <person name="Qiu L."/>
            <person name="Villar-Briones A."/>
            <person name="Aparecida-Saddi V."/>
            <person name="Campos-Telles M.P."/>
            <person name="Grau M."/>
            <person name="Mikheyev A.S."/>
        </authorList>
    </citation>
    <scope>NUCLEOTIDE SEQUENCE</scope>
    <source>
        <tissue evidence="1">Venom_gland</tissue>
    </source>
</reference>
<reference evidence="1" key="1">
    <citation type="submission" date="2017-07" db="EMBL/GenBank/DDBJ databases">
        <authorList>
            <person name="Mikheyev A."/>
            <person name="Grau M."/>
        </authorList>
    </citation>
    <scope>NUCLEOTIDE SEQUENCE</scope>
    <source>
        <tissue evidence="1">Venom_gland</tissue>
    </source>
</reference>
<name>A0A2D4IE44_MICLE</name>